<dbReference type="OrthoDB" id="7869153at2"/>
<evidence type="ECO:0000313" key="1">
    <source>
        <dbReference type="EMBL" id="RUT31572.1"/>
    </source>
</evidence>
<dbReference type="Proteomes" id="UP000272464">
    <property type="component" value="Unassembled WGS sequence"/>
</dbReference>
<dbReference type="InterPro" id="IPR026838">
    <property type="entry name" value="YheC/D"/>
</dbReference>
<dbReference type="AlphaFoldDB" id="A0A3S1D5W8"/>
<accession>A0A3S1D5W8</accession>
<organism evidence="1 2">
    <name type="scientific">Paenibacillus zeisoli</name>
    <dbReference type="NCBI Taxonomy" id="2496267"/>
    <lineage>
        <taxon>Bacteria</taxon>
        <taxon>Bacillati</taxon>
        <taxon>Bacillota</taxon>
        <taxon>Bacilli</taxon>
        <taxon>Bacillales</taxon>
        <taxon>Paenibacillaceae</taxon>
        <taxon>Paenibacillus</taxon>
    </lineage>
</organism>
<dbReference type="EMBL" id="RZNX01000003">
    <property type="protein sequence ID" value="RUT31572.1"/>
    <property type="molecule type" value="Genomic_DNA"/>
</dbReference>
<dbReference type="RefSeq" id="WP_127198953.1">
    <property type="nucleotide sequence ID" value="NZ_RZNX01000003.1"/>
</dbReference>
<keyword evidence="2" id="KW-1185">Reference proteome</keyword>
<dbReference type="SUPFAM" id="SSF56059">
    <property type="entry name" value="Glutathione synthetase ATP-binding domain-like"/>
    <property type="match status" value="1"/>
</dbReference>
<dbReference type="Gene3D" id="3.30.470.20">
    <property type="entry name" value="ATP-grasp fold, B domain"/>
    <property type="match status" value="1"/>
</dbReference>
<reference evidence="1 2" key="1">
    <citation type="submission" date="2018-12" db="EMBL/GenBank/DDBJ databases">
        <authorList>
            <person name="Sun L."/>
            <person name="Chen Z."/>
        </authorList>
    </citation>
    <scope>NUCLEOTIDE SEQUENCE [LARGE SCALE GENOMIC DNA]</scope>
    <source>
        <strain evidence="1 2">3-5-3</strain>
    </source>
</reference>
<sequence length="258" mass="29626">MATATQKKKFVRTLTSKWIKTNVLLKNPKISKYIPDTRRFNAKNLKSMLSSYSMVYIKPERGTHGLGVIRAELGAEVQNKYKYQFDTTTRTFSTFEAFHASLKKAIGSRSYLIQKGIHLLKYKNRRFDIRIMVQLSPSGKWETTGLIGRAAKEGKIVTNYHSGGRPMSVPVLLSPHVTGAKQAALLQELRQFGERIARAYQSTYPNFRQIGVDVGLDRSLTPWIIEVNTNPDPYIFNQLKDKTMYRKVMRYRRAQGIK</sequence>
<protein>
    <submittedName>
        <fullName evidence="1">YheC/YheD family protein</fullName>
    </submittedName>
</protein>
<name>A0A3S1D5W8_9BACL</name>
<gene>
    <name evidence="1" type="ORF">EJP77_09225</name>
</gene>
<evidence type="ECO:0000313" key="2">
    <source>
        <dbReference type="Proteomes" id="UP000272464"/>
    </source>
</evidence>
<dbReference type="Pfam" id="PF14398">
    <property type="entry name" value="ATPgrasp_YheCD"/>
    <property type="match status" value="1"/>
</dbReference>
<proteinExistence type="predicted"/>
<comment type="caution">
    <text evidence="1">The sequence shown here is derived from an EMBL/GenBank/DDBJ whole genome shotgun (WGS) entry which is preliminary data.</text>
</comment>